<dbReference type="Proteomes" id="UP000272528">
    <property type="component" value="Chromosome"/>
</dbReference>
<gene>
    <name evidence="1" type="ORF">EJC50_29930</name>
</gene>
<organism evidence="1 2">
    <name type="scientific">Paenibacillus albus</name>
    <dbReference type="NCBI Taxonomy" id="2495582"/>
    <lineage>
        <taxon>Bacteria</taxon>
        <taxon>Bacillati</taxon>
        <taxon>Bacillota</taxon>
        <taxon>Bacilli</taxon>
        <taxon>Bacillales</taxon>
        <taxon>Paenibacillaceae</taxon>
        <taxon>Paenibacillus</taxon>
    </lineage>
</organism>
<reference evidence="2" key="1">
    <citation type="submission" date="2018-12" db="EMBL/GenBank/DDBJ databases">
        <title>Genome sequence of Peanibacillus sp.</title>
        <authorList>
            <person name="Subramani G."/>
            <person name="Srinivasan S."/>
            <person name="Kim M.K."/>
        </authorList>
    </citation>
    <scope>NUCLEOTIDE SEQUENCE [LARGE SCALE GENOMIC DNA]</scope>
    <source>
        <strain evidence="2">18JY67-1</strain>
    </source>
</reference>
<name>A0A3Q8X9D5_9BACL</name>
<dbReference type="RefSeq" id="WP_126019962.1">
    <property type="nucleotide sequence ID" value="NZ_CP034437.1"/>
</dbReference>
<evidence type="ECO:0000313" key="1">
    <source>
        <dbReference type="EMBL" id="AZN43441.1"/>
    </source>
</evidence>
<accession>A0A3Q8X9D5</accession>
<protein>
    <recommendedName>
        <fullName evidence="3">Lipoprotein</fullName>
    </recommendedName>
</protein>
<keyword evidence="2" id="KW-1185">Reference proteome</keyword>
<dbReference type="OrthoDB" id="2659991at2"/>
<dbReference type="KEGG" id="palb:EJC50_29930"/>
<dbReference type="AlphaFoldDB" id="A0A3Q8X9D5"/>
<dbReference type="PROSITE" id="PS51257">
    <property type="entry name" value="PROKAR_LIPOPROTEIN"/>
    <property type="match status" value="1"/>
</dbReference>
<evidence type="ECO:0008006" key="3">
    <source>
        <dbReference type="Google" id="ProtNLM"/>
    </source>
</evidence>
<evidence type="ECO:0000313" key="2">
    <source>
        <dbReference type="Proteomes" id="UP000272528"/>
    </source>
</evidence>
<sequence length="150" mass="16634">MKRIIGILFLCVIVLSGCIGRNNYYAGIEKKDIFDSKSTTNIEFVYMYKGHTDNWSAVYYVYKLKDNENHTSKMILKYIGEKPLPAEELSYKFDTVGGGGAGSLSTADSKDGIYNLGYSESNGSLASQDSIVKMQVNWSGVSEIIELKPS</sequence>
<proteinExistence type="predicted"/>
<dbReference type="EMBL" id="CP034437">
    <property type="protein sequence ID" value="AZN43441.1"/>
    <property type="molecule type" value="Genomic_DNA"/>
</dbReference>